<dbReference type="InterPro" id="IPR021738">
    <property type="entry name" value="DUF3309"/>
</dbReference>
<accession>A0ABS8KTA8</accession>
<keyword evidence="3" id="KW-1185">Reference proteome</keyword>
<dbReference type="RefSeq" id="WP_230550504.1">
    <property type="nucleotide sequence ID" value="NZ_JAJISD010000003.1"/>
</dbReference>
<keyword evidence="1" id="KW-0812">Transmembrane</keyword>
<evidence type="ECO:0000313" key="2">
    <source>
        <dbReference type="EMBL" id="MCC8429298.1"/>
    </source>
</evidence>
<protein>
    <submittedName>
        <fullName evidence="2">DUF3309 family protein</fullName>
    </submittedName>
</protein>
<keyword evidence="1" id="KW-1133">Transmembrane helix</keyword>
<gene>
    <name evidence="2" type="ORF">LJ725_09980</name>
</gene>
<feature type="transmembrane region" description="Helical" evidence="1">
    <location>
        <begin position="27"/>
        <end position="47"/>
    </location>
</feature>
<sequence>MLGLSLALILATAGVVAFPCWRYSAAWGYGPSALAGGLLLLVAVLTIGDRAGPHPQFASPERILAPRIPSVVAKVEL</sequence>
<comment type="caution">
    <text evidence="2">The sequence shown here is derived from an EMBL/GenBank/DDBJ whole genome shotgun (WGS) entry which is preliminary data.</text>
</comment>
<organism evidence="2 3">
    <name type="scientific">Reyranella aquatilis</name>
    <dbReference type="NCBI Taxonomy" id="2035356"/>
    <lineage>
        <taxon>Bacteria</taxon>
        <taxon>Pseudomonadati</taxon>
        <taxon>Pseudomonadota</taxon>
        <taxon>Alphaproteobacteria</taxon>
        <taxon>Hyphomicrobiales</taxon>
        <taxon>Reyranellaceae</taxon>
        <taxon>Reyranella</taxon>
    </lineage>
</organism>
<name>A0ABS8KTA8_9HYPH</name>
<evidence type="ECO:0000256" key="1">
    <source>
        <dbReference type="SAM" id="Phobius"/>
    </source>
</evidence>
<dbReference type="EMBL" id="JAJISD010000003">
    <property type="protein sequence ID" value="MCC8429298.1"/>
    <property type="molecule type" value="Genomic_DNA"/>
</dbReference>
<proteinExistence type="predicted"/>
<keyword evidence="1" id="KW-0472">Membrane</keyword>
<dbReference type="Pfam" id="PF11752">
    <property type="entry name" value="DUF3309"/>
    <property type="match status" value="1"/>
</dbReference>
<reference evidence="2 3" key="1">
    <citation type="submission" date="2021-11" db="EMBL/GenBank/DDBJ databases">
        <authorList>
            <person name="Lee D.-H."/>
            <person name="Kim S.-B."/>
        </authorList>
    </citation>
    <scope>NUCLEOTIDE SEQUENCE [LARGE SCALE GENOMIC DNA]</scope>
    <source>
        <strain evidence="2 3">KCTC 52223</strain>
    </source>
</reference>
<evidence type="ECO:0000313" key="3">
    <source>
        <dbReference type="Proteomes" id="UP001198862"/>
    </source>
</evidence>
<dbReference type="Proteomes" id="UP001198862">
    <property type="component" value="Unassembled WGS sequence"/>
</dbReference>